<proteinExistence type="predicted"/>
<dbReference type="KEGG" id="csl:COCSUDRAFT_59342"/>
<name>I0Z865_COCSC</name>
<reference evidence="2 3" key="1">
    <citation type="journal article" date="2012" name="Genome Biol.">
        <title>The genome of the polar eukaryotic microalga coccomyxa subellipsoidea reveals traits of cold adaptation.</title>
        <authorList>
            <person name="Blanc G."/>
            <person name="Agarkova I."/>
            <person name="Grimwood J."/>
            <person name="Kuo A."/>
            <person name="Brueggeman A."/>
            <person name="Dunigan D."/>
            <person name="Gurnon J."/>
            <person name="Ladunga I."/>
            <person name="Lindquist E."/>
            <person name="Lucas S."/>
            <person name="Pangilinan J."/>
            <person name="Proschold T."/>
            <person name="Salamov A."/>
            <person name="Schmutz J."/>
            <person name="Weeks D."/>
            <person name="Yamada T."/>
            <person name="Claverie J.M."/>
            <person name="Grigoriev I."/>
            <person name="Van Etten J."/>
            <person name="Lomsadze A."/>
            <person name="Borodovsky M."/>
        </authorList>
    </citation>
    <scope>NUCLEOTIDE SEQUENCE [LARGE SCALE GENOMIC DNA]</scope>
    <source>
        <strain evidence="2 3">C-169</strain>
    </source>
</reference>
<feature type="region of interest" description="Disordered" evidence="1">
    <location>
        <begin position="1"/>
        <end position="74"/>
    </location>
</feature>
<feature type="compositionally biased region" description="Polar residues" evidence="1">
    <location>
        <begin position="17"/>
        <end position="26"/>
    </location>
</feature>
<dbReference type="OrthoDB" id="511399at2759"/>
<comment type="caution">
    <text evidence="2">The sequence shown here is derived from an EMBL/GenBank/DDBJ whole genome shotgun (WGS) entry which is preliminary data.</text>
</comment>
<dbReference type="AlphaFoldDB" id="I0Z865"/>
<dbReference type="GeneID" id="17045039"/>
<evidence type="ECO:0000313" key="2">
    <source>
        <dbReference type="EMBL" id="EIE26834.1"/>
    </source>
</evidence>
<dbReference type="STRING" id="574566.I0Z865"/>
<gene>
    <name evidence="2" type="ORF">COCSUDRAFT_59342</name>
</gene>
<evidence type="ECO:0000256" key="1">
    <source>
        <dbReference type="SAM" id="MobiDB-lite"/>
    </source>
</evidence>
<accession>I0Z865</accession>
<dbReference type="RefSeq" id="XP_005651378.1">
    <property type="nucleotide sequence ID" value="XM_005651321.1"/>
</dbReference>
<dbReference type="EMBL" id="AGSI01000002">
    <property type="protein sequence ID" value="EIE26834.1"/>
    <property type="molecule type" value="Genomic_DNA"/>
</dbReference>
<evidence type="ECO:0000313" key="3">
    <source>
        <dbReference type="Proteomes" id="UP000007264"/>
    </source>
</evidence>
<dbReference type="Proteomes" id="UP000007264">
    <property type="component" value="Unassembled WGS sequence"/>
</dbReference>
<feature type="region of interest" description="Disordered" evidence="1">
    <location>
        <begin position="155"/>
        <end position="175"/>
    </location>
</feature>
<organism evidence="2 3">
    <name type="scientific">Coccomyxa subellipsoidea (strain C-169)</name>
    <name type="common">Green microalga</name>
    <dbReference type="NCBI Taxonomy" id="574566"/>
    <lineage>
        <taxon>Eukaryota</taxon>
        <taxon>Viridiplantae</taxon>
        <taxon>Chlorophyta</taxon>
        <taxon>core chlorophytes</taxon>
        <taxon>Trebouxiophyceae</taxon>
        <taxon>Trebouxiophyceae incertae sedis</taxon>
        <taxon>Coccomyxaceae</taxon>
        <taxon>Coccomyxa</taxon>
        <taxon>Coccomyxa subellipsoidea</taxon>
    </lineage>
</organism>
<protein>
    <submittedName>
        <fullName evidence="2">Uncharacterized protein</fullName>
    </submittedName>
</protein>
<sequence length="189" mass="20330">MLTGDKQGLPDYRSPRPTRSPSTQGYGRTRSHAEGSTPRRRSLTPTGSMKDSLPPPPPSQSMLDAPAVQPDTSAVSEQSGYWALAPARDQAAHRLGAYALNKYGAQRALQRNGELVSRQLMVGVQLLDPRMRSAALELTDGASSSIGPVSLPRPQPMRPHRIDASASQGPLPQAERSTLAKVREFVLGL</sequence>
<keyword evidence="3" id="KW-1185">Reference proteome</keyword>